<dbReference type="Pfam" id="PF02254">
    <property type="entry name" value="TrkA_N"/>
    <property type="match status" value="1"/>
</dbReference>
<dbReference type="EMBL" id="RQZG01000001">
    <property type="protein sequence ID" value="RRD07112.1"/>
    <property type="molecule type" value="Genomic_DNA"/>
</dbReference>
<dbReference type="Proteomes" id="UP000280819">
    <property type="component" value="Unassembled WGS sequence"/>
</dbReference>
<evidence type="ECO:0000256" key="6">
    <source>
        <dbReference type="ARBA" id="ARBA00023065"/>
    </source>
</evidence>
<protein>
    <recommendedName>
        <fullName evidence="1">Trk system potassium uptake protein TrkA</fullName>
    </recommendedName>
</protein>
<dbReference type="OrthoDB" id="9775180at2"/>
<dbReference type="Gene3D" id="3.30.70.1450">
    <property type="entry name" value="Regulator of K+ conductance, C-terminal domain"/>
    <property type="match status" value="1"/>
</dbReference>
<dbReference type="PRINTS" id="PR00335">
    <property type="entry name" value="KUPTAKETRKA"/>
</dbReference>
<feature type="domain" description="RCK N-terminal" evidence="7">
    <location>
        <begin position="1"/>
        <end position="117"/>
    </location>
</feature>
<accession>A0A3P1TCD0</accession>
<dbReference type="Gene3D" id="3.40.50.720">
    <property type="entry name" value="NAD(P)-binding Rossmann-like Domain"/>
    <property type="match status" value="1"/>
</dbReference>
<evidence type="ECO:0000256" key="1">
    <source>
        <dbReference type="ARBA" id="ARBA00017378"/>
    </source>
</evidence>
<dbReference type="InterPro" id="IPR050721">
    <property type="entry name" value="Trk_Ktr_HKT_K-transport"/>
</dbReference>
<evidence type="ECO:0000313" key="9">
    <source>
        <dbReference type="EMBL" id="RRD07112.1"/>
    </source>
</evidence>
<dbReference type="Pfam" id="PF02080">
    <property type="entry name" value="TrkA_C"/>
    <property type="match status" value="1"/>
</dbReference>
<evidence type="ECO:0000256" key="4">
    <source>
        <dbReference type="ARBA" id="ARBA00022958"/>
    </source>
</evidence>
<organism evidence="9 10">
    <name type="scientific">Arachnia propionica</name>
    <dbReference type="NCBI Taxonomy" id="1750"/>
    <lineage>
        <taxon>Bacteria</taxon>
        <taxon>Bacillati</taxon>
        <taxon>Actinomycetota</taxon>
        <taxon>Actinomycetes</taxon>
        <taxon>Propionibacteriales</taxon>
        <taxon>Propionibacteriaceae</taxon>
        <taxon>Arachnia</taxon>
    </lineage>
</organism>
<dbReference type="SUPFAM" id="SSF116726">
    <property type="entry name" value="TrkA C-terminal domain-like"/>
    <property type="match status" value="1"/>
</dbReference>
<keyword evidence="3" id="KW-0633">Potassium transport</keyword>
<dbReference type="SUPFAM" id="SSF51735">
    <property type="entry name" value="NAD(P)-binding Rossmann-fold domains"/>
    <property type="match status" value="1"/>
</dbReference>
<evidence type="ECO:0000259" key="8">
    <source>
        <dbReference type="PROSITE" id="PS51202"/>
    </source>
</evidence>
<sequence length="222" mass="24108">MRVAIAGAGNVGRSIARELISNGHQVLLIDKNPDAIKPDSVPGAEWFQADACEVQSLEDAELDNCDVAIAASGDDKVNLVHSLLAKTEFGVPRTVARINHPGNEWMFDEAWGVDVAVSTPRIMSALVEEAVATGELVRLFTFTKSTTNLSEIRLPQSSPFVGRRIRDVELPREVVLVAIIRDGVPIVPERDAALEALDEMLFVVSQEAEAELSAMFAAVEEY</sequence>
<dbReference type="PANTHER" id="PTHR43833">
    <property type="entry name" value="POTASSIUM CHANNEL PROTEIN 2-RELATED-RELATED"/>
    <property type="match status" value="1"/>
</dbReference>
<dbReference type="InterPro" id="IPR006037">
    <property type="entry name" value="RCK_C"/>
</dbReference>
<keyword evidence="2" id="KW-0813">Transport</keyword>
<dbReference type="PROSITE" id="PS51202">
    <property type="entry name" value="RCK_C"/>
    <property type="match status" value="1"/>
</dbReference>
<dbReference type="InterPro" id="IPR003148">
    <property type="entry name" value="RCK_N"/>
</dbReference>
<proteinExistence type="predicted"/>
<keyword evidence="6" id="KW-0406">Ion transport</keyword>
<dbReference type="InterPro" id="IPR036721">
    <property type="entry name" value="RCK_C_sf"/>
</dbReference>
<feature type="domain" description="RCK C-terminal" evidence="8">
    <location>
        <begin position="137"/>
        <end position="218"/>
    </location>
</feature>
<dbReference type="AlphaFoldDB" id="A0A3P1TCD0"/>
<gene>
    <name evidence="9" type="ORF">EII34_01080</name>
</gene>
<evidence type="ECO:0000256" key="3">
    <source>
        <dbReference type="ARBA" id="ARBA00022538"/>
    </source>
</evidence>
<comment type="caution">
    <text evidence="9">The sequence shown here is derived from an EMBL/GenBank/DDBJ whole genome shotgun (WGS) entry which is preliminary data.</text>
</comment>
<keyword evidence="4" id="KW-0630">Potassium</keyword>
<name>A0A3P1TCD0_9ACTN</name>
<evidence type="ECO:0000256" key="5">
    <source>
        <dbReference type="ARBA" id="ARBA00023027"/>
    </source>
</evidence>
<evidence type="ECO:0000313" key="10">
    <source>
        <dbReference type="Proteomes" id="UP000280819"/>
    </source>
</evidence>
<dbReference type="PANTHER" id="PTHR43833:SF5">
    <property type="entry name" value="TRK SYSTEM POTASSIUM UPTAKE PROTEIN TRKA"/>
    <property type="match status" value="1"/>
</dbReference>
<evidence type="ECO:0000256" key="2">
    <source>
        <dbReference type="ARBA" id="ARBA00022448"/>
    </source>
</evidence>
<dbReference type="GO" id="GO:0005886">
    <property type="term" value="C:plasma membrane"/>
    <property type="evidence" value="ECO:0007669"/>
    <property type="project" value="InterPro"/>
</dbReference>
<dbReference type="PROSITE" id="PS51201">
    <property type="entry name" value="RCK_N"/>
    <property type="match status" value="1"/>
</dbReference>
<dbReference type="GO" id="GO:0015079">
    <property type="term" value="F:potassium ion transmembrane transporter activity"/>
    <property type="evidence" value="ECO:0007669"/>
    <property type="project" value="InterPro"/>
</dbReference>
<dbReference type="RefSeq" id="WP_124841883.1">
    <property type="nucleotide sequence ID" value="NZ_RQZG01000001.1"/>
</dbReference>
<dbReference type="InterPro" id="IPR006036">
    <property type="entry name" value="K_uptake_TrkA"/>
</dbReference>
<evidence type="ECO:0000259" key="7">
    <source>
        <dbReference type="PROSITE" id="PS51201"/>
    </source>
</evidence>
<keyword evidence="5" id="KW-0520">NAD</keyword>
<reference evidence="9 10" key="1">
    <citation type="submission" date="2018-11" db="EMBL/GenBank/DDBJ databases">
        <title>Genomes From Bacteria Associated with the Canine Oral Cavity: a Test Case for Automated Genome-Based Taxonomic Assignment.</title>
        <authorList>
            <person name="Coil D.A."/>
            <person name="Jospin G."/>
            <person name="Darling A.E."/>
            <person name="Wallis C."/>
            <person name="Davis I.J."/>
            <person name="Harris S."/>
            <person name="Eisen J.A."/>
            <person name="Holcombe L.J."/>
            <person name="O'Flynn C."/>
        </authorList>
    </citation>
    <scope>NUCLEOTIDE SEQUENCE [LARGE SCALE GENOMIC DNA]</scope>
    <source>
        <strain evidence="9 10">OH887_COT-365</strain>
    </source>
</reference>
<dbReference type="InterPro" id="IPR036291">
    <property type="entry name" value="NAD(P)-bd_dom_sf"/>
</dbReference>